<keyword evidence="3" id="KW-1185">Reference proteome</keyword>
<feature type="compositionally biased region" description="Polar residues" evidence="1">
    <location>
        <begin position="52"/>
        <end position="65"/>
    </location>
</feature>
<accession>A0ABV5HYW6</accession>
<dbReference type="EMBL" id="JBHMEC010000011">
    <property type="protein sequence ID" value="MFB9149601.1"/>
    <property type="molecule type" value="Genomic_DNA"/>
</dbReference>
<comment type="caution">
    <text evidence="2">The sequence shown here is derived from an EMBL/GenBank/DDBJ whole genome shotgun (WGS) entry which is preliminary data.</text>
</comment>
<dbReference type="RefSeq" id="WP_377068671.1">
    <property type="nucleotide sequence ID" value="NZ_JBHMEC010000011.1"/>
</dbReference>
<feature type="compositionally biased region" description="Basic and acidic residues" evidence="1">
    <location>
        <begin position="27"/>
        <end position="38"/>
    </location>
</feature>
<sequence>MSGAAIITVLSGLVLLLAVLRAAQVLHHERGTPRETGRGTEPGPGDSIVESHYSSGVSGGQSMSYRISRDPQTYAKLFIPKDRKK</sequence>
<organism evidence="2 3">
    <name type="scientific">Roseovarius ramblicola</name>
    <dbReference type="NCBI Taxonomy" id="2022336"/>
    <lineage>
        <taxon>Bacteria</taxon>
        <taxon>Pseudomonadati</taxon>
        <taxon>Pseudomonadota</taxon>
        <taxon>Alphaproteobacteria</taxon>
        <taxon>Rhodobacterales</taxon>
        <taxon>Roseobacteraceae</taxon>
        <taxon>Roseovarius</taxon>
    </lineage>
</organism>
<dbReference type="Proteomes" id="UP001589670">
    <property type="component" value="Unassembled WGS sequence"/>
</dbReference>
<evidence type="ECO:0000313" key="3">
    <source>
        <dbReference type="Proteomes" id="UP001589670"/>
    </source>
</evidence>
<evidence type="ECO:0000256" key="1">
    <source>
        <dbReference type="SAM" id="MobiDB-lite"/>
    </source>
</evidence>
<feature type="region of interest" description="Disordered" evidence="1">
    <location>
        <begin position="27"/>
        <end position="65"/>
    </location>
</feature>
<evidence type="ECO:0000313" key="2">
    <source>
        <dbReference type="EMBL" id="MFB9149601.1"/>
    </source>
</evidence>
<protein>
    <submittedName>
        <fullName evidence="2">Uncharacterized protein</fullName>
    </submittedName>
</protein>
<gene>
    <name evidence="2" type="ORF">ACFFU4_07550</name>
</gene>
<name>A0ABV5HYW6_9RHOB</name>
<proteinExistence type="predicted"/>
<reference evidence="2 3" key="1">
    <citation type="submission" date="2024-09" db="EMBL/GenBank/DDBJ databases">
        <authorList>
            <person name="Sun Q."/>
            <person name="Mori K."/>
        </authorList>
    </citation>
    <scope>NUCLEOTIDE SEQUENCE [LARGE SCALE GENOMIC DNA]</scope>
    <source>
        <strain evidence="2 3">CECT 9424</strain>
    </source>
</reference>